<gene>
    <name evidence="4" type="ORF">C1I92_13525</name>
</gene>
<dbReference type="GO" id="GO:0030497">
    <property type="term" value="P:fatty acid elongation"/>
    <property type="evidence" value="ECO:0007669"/>
    <property type="project" value="TreeGrafter"/>
</dbReference>
<dbReference type="PRINTS" id="PR00080">
    <property type="entry name" value="SDRFAMILY"/>
</dbReference>
<sequence>MELRDRVAVVTGGAGGAGRAIVAALAEHGAAILVADVDGDRCAATVAEVEAAGGRAASLVVDVCADDAAEALISSAARLGPLGVLVNNAGGAGGPVAFPDAAPEQWDRVLDLNLRAPMRLTQAVLEPLRAAGGGAVVNVASGAGLELSPYRSPEYGAAKAGLIRFTAAVAGLRERFGVRVNCLVPGWIGLPRAHAELAAMSPADRVRTPPFVPPQSVAAAVLRLAGSDDLAGRVLVLRGGREPELLDPAPFE</sequence>
<dbReference type="InterPro" id="IPR002347">
    <property type="entry name" value="SDR_fam"/>
</dbReference>
<comment type="caution">
    <text evidence="4">The sequence shown here is derived from an EMBL/GenBank/DDBJ whole genome shotgun (WGS) entry which is preliminary data.</text>
</comment>
<dbReference type="Pfam" id="PF00106">
    <property type="entry name" value="adh_short"/>
    <property type="match status" value="1"/>
</dbReference>
<dbReference type="InterPro" id="IPR057326">
    <property type="entry name" value="KR_dom"/>
</dbReference>
<dbReference type="AlphaFoldDB" id="A0A2W2C504"/>
<protein>
    <recommendedName>
        <fullName evidence="3">Ketoreductase domain-containing protein</fullName>
    </recommendedName>
</protein>
<evidence type="ECO:0000256" key="1">
    <source>
        <dbReference type="ARBA" id="ARBA00006484"/>
    </source>
</evidence>
<name>A0A2W2C504_9ACTN</name>
<organism evidence="4 5">
    <name type="scientific">Jiangella anatolica</name>
    <dbReference type="NCBI Taxonomy" id="2670374"/>
    <lineage>
        <taxon>Bacteria</taxon>
        <taxon>Bacillati</taxon>
        <taxon>Actinomycetota</taxon>
        <taxon>Actinomycetes</taxon>
        <taxon>Jiangellales</taxon>
        <taxon>Jiangellaceae</taxon>
        <taxon>Jiangella</taxon>
    </lineage>
</organism>
<keyword evidence="5" id="KW-1185">Reference proteome</keyword>
<dbReference type="PANTHER" id="PTHR42760">
    <property type="entry name" value="SHORT-CHAIN DEHYDROGENASES/REDUCTASES FAMILY MEMBER"/>
    <property type="match status" value="1"/>
</dbReference>
<proteinExistence type="inferred from homology"/>
<dbReference type="GO" id="GO:0016616">
    <property type="term" value="F:oxidoreductase activity, acting on the CH-OH group of donors, NAD or NADP as acceptor"/>
    <property type="evidence" value="ECO:0007669"/>
    <property type="project" value="TreeGrafter"/>
</dbReference>
<evidence type="ECO:0000313" key="4">
    <source>
        <dbReference type="EMBL" id="PZF83289.1"/>
    </source>
</evidence>
<dbReference type="SMART" id="SM00822">
    <property type="entry name" value="PKS_KR"/>
    <property type="match status" value="1"/>
</dbReference>
<evidence type="ECO:0000256" key="2">
    <source>
        <dbReference type="RuleBase" id="RU000363"/>
    </source>
</evidence>
<dbReference type="InterPro" id="IPR036291">
    <property type="entry name" value="NAD(P)-bd_dom_sf"/>
</dbReference>
<feature type="domain" description="Ketoreductase" evidence="3">
    <location>
        <begin position="6"/>
        <end position="194"/>
    </location>
</feature>
<comment type="similarity">
    <text evidence="1 2">Belongs to the short-chain dehydrogenases/reductases (SDR) family.</text>
</comment>
<evidence type="ECO:0000313" key="5">
    <source>
        <dbReference type="Proteomes" id="UP000248764"/>
    </source>
</evidence>
<dbReference type="Proteomes" id="UP000248764">
    <property type="component" value="Unassembled WGS sequence"/>
</dbReference>
<dbReference type="EMBL" id="POTW01000027">
    <property type="protein sequence ID" value="PZF83289.1"/>
    <property type="molecule type" value="Genomic_DNA"/>
</dbReference>
<dbReference type="RefSeq" id="WP_111255185.1">
    <property type="nucleotide sequence ID" value="NZ_POTW01000027.1"/>
</dbReference>
<dbReference type="PRINTS" id="PR00081">
    <property type="entry name" value="GDHRDH"/>
</dbReference>
<dbReference type="Gene3D" id="3.40.50.720">
    <property type="entry name" value="NAD(P)-binding Rossmann-like Domain"/>
    <property type="match status" value="1"/>
</dbReference>
<dbReference type="PANTHER" id="PTHR42760:SF40">
    <property type="entry name" value="3-OXOACYL-[ACYL-CARRIER-PROTEIN] REDUCTASE, CHLOROPLASTIC"/>
    <property type="match status" value="1"/>
</dbReference>
<dbReference type="SUPFAM" id="SSF51735">
    <property type="entry name" value="NAD(P)-binding Rossmann-fold domains"/>
    <property type="match status" value="1"/>
</dbReference>
<accession>A0A2W2C504</accession>
<dbReference type="CDD" id="cd05233">
    <property type="entry name" value="SDR_c"/>
    <property type="match status" value="1"/>
</dbReference>
<evidence type="ECO:0000259" key="3">
    <source>
        <dbReference type="SMART" id="SM00822"/>
    </source>
</evidence>
<reference evidence="4 5" key="1">
    <citation type="submission" date="2018-01" db="EMBL/GenBank/DDBJ databases">
        <title>Draft genome sequence of Jiangella sp. GTF31.</title>
        <authorList>
            <person name="Sahin N."/>
            <person name="Ay H."/>
            <person name="Saygin H."/>
        </authorList>
    </citation>
    <scope>NUCLEOTIDE SEQUENCE [LARGE SCALE GENOMIC DNA]</scope>
    <source>
        <strain evidence="4 5">GTF31</strain>
    </source>
</reference>